<accession>A0AAN6M1M7</accession>
<gene>
    <name evidence="2" type="ORF">GRF29_19g1068154</name>
</gene>
<dbReference type="AlphaFoldDB" id="A0AAN6M1M7"/>
<evidence type="ECO:0000313" key="2">
    <source>
        <dbReference type="EMBL" id="KAK3214705.1"/>
    </source>
</evidence>
<feature type="compositionally biased region" description="Low complexity" evidence="1">
    <location>
        <begin position="114"/>
        <end position="125"/>
    </location>
</feature>
<organism evidence="2 3">
    <name type="scientific">Pseudopithomyces chartarum</name>
    <dbReference type="NCBI Taxonomy" id="1892770"/>
    <lineage>
        <taxon>Eukaryota</taxon>
        <taxon>Fungi</taxon>
        <taxon>Dikarya</taxon>
        <taxon>Ascomycota</taxon>
        <taxon>Pezizomycotina</taxon>
        <taxon>Dothideomycetes</taxon>
        <taxon>Pleosporomycetidae</taxon>
        <taxon>Pleosporales</taxon>
        <taxon>Massarineae</taxon>
        <taxon>Didymosphaeriaceae</taxon>
        <taxon>Pseudopithomyces</taxon>
    </lineage>
</organism>
<dbReference type="EMBL" id="WVTA01000003">
    <property type="protein sequence ID" value="KAK3214705.1"/>
    <property type="molecule type" value="Genomic_DNA"/>
</dbReference>
<reference evidence="2 3" key="1">
    <citation type="submission" date="2021-02" db="EMBL/GenBank/DDBJ databases">
        <title>Genome assembly of Pseudopithomyces chartarum.</title>
        <authorList>
            <person name="Jauregui R."/>
            <person name="Singh J."/>
            <person name="Voisey C."/>
        </authorList>
    </citation>
    <scope>NUCLEOTIDE SEQUENCE [LARGE SCALE GENOMIC DNA]</scope>
    <source>
        <strain evidence="2 3">AGR01</strain>
    </source>
</reference>
<comment type="caution">
    <text evidence="2">The sequence shown here is derived from an EMBL/GenBank/DDBJ whole genome shotgun (WGS) entry which is preliminary data.</text>
</comment>
<sequence>MSATHAAPANLSPTVEGGEPADEQSGLLAKGKRKLLGLGKKEASAQHADKATANSDSNSNSNSSKTMPSTGASTLLPSPPLTTSPPPDHRSPRSSPRIHAAGIGASPSRHINRSSSPGLHSPASSQIFERNVQEPEPSPAIPAHIKTEDHIPAALDASSLAITDDHLNPDEVEIVMHAAHQPAAAVVAGSIAESVHSPSLSLAHEEASLASHTEMSESASNANYGSLDTTDPRRLSFISFADVVQAEHAETDRDATQFISLSATANRSPSPIRSPVSSHGFSASPPRSGATSEKGPGSPTAAGTHSPPLGSGGELQIETMRQALRRTGSGDLSGARSQPLSAVSLEETGADRPPFRQ</sequence>
<feature type="region of interest" description="Disordered" evidence="1">
    <location>
        <begin position="1"/>
        <end position="140"/>
    </location>
</feature>
<feature type="compositionally biased region" description="Low complexity" evidence="1">
    <location>
        <begin position="54"/>
        <end position="64"/>
    </location>
</feature>
<proteinExistence type="predicted"/>
<protein>
    <submittedName>
        <fullName evidence="2">Uncharacterized protein</fullName>
    </submittedName>
</protein>
<feature type="compositionally biased region" description="Basic and acidic residues" evidence="1">
    <location>
        <begin position="39"/>
        <end position="50"/>
    </location>
</feature>
<feature type="compositionally biased region" description="Low complexity" evidence="1">
    <location>
        <begin position="267"/>
        <end position="278"/>
    </location>
</feature>
<feature type="compositionally biased region" description="Pro residues" evidence="1">
    <location>
        <begin position="77"/>
        <end position="86"/>
    </location>
</feature>
<feature type="compositionally biased region" description="Polar residues" evidence="1">
    <location>
        <begin position="210"/>
        <end position="227"/>
    </location>
</feature>
<feature type="region of interest" description="Disordered" evidence="1">
    <location>
        <begin position="265"/>
        <end position="357"/>
    </location>
</feature>
<keyword evidence="3" id="KW-1185">Reference proteome</keyword>
<dbReference type="PANTHER" id="PTHR42111">
    <property type="entry name" value="YALI0D23727P"/>
    <property type="match status" value="1"/>
</dbReference>
<feature type="region of interest" description="Disordered" evidence="1">
    <location>
        <begin position="204"/>
        <end position="227"/>
    </location>
</feature>
<evidence type="ECO:0000256" key="1">
    <source>
        <dbReference type="SAM" id="MobiDB-lite"/>
    </source>
</evidence>
<dbReference type="Proteomes" id="UP001280581">
    <property type="component" value="Unassembled WGS sequence"/>
</dbReference>
<dbReference type="PANTHER" id="PTHR42111:SF1">
    <property type="entry name" value="YALI0D23727P"/>
    <property type="match status" value="1"/>
</dbReference>
<evidence type="ECO:0000313" key="3">
    <source>
        <dbReference type="Proteomes" id="UP001280581"/>
    </source>
</evidence>
<name>A0AAN6M1M7_9PLEO</name>